<dbReference type="Proteomes" id="UP000885690">
    <property type="component" value="Unassembled WGS sequence"/>
</dbReference>
<accession>A0A7C0U7J3</accession>
<comment type="caution">
    <text evidence="1">The sequence shown here is derived from an EMBL/GenBank/DDBJ whole genome shotgun (WGS) entry which is preliminary data.</text>
</comment>
<proteinExistence type="predicted"/>
<gene>
    <name evidence="1" type="ORF">ENF32_06230</name>
</gene>
<dbReference type="AlphaFoldDB" id="A0A7C0U7J3"/>
<name>A0A7C0U7J3_9BACT</name>
<protein>
    <submittedName>
        <fullName evidence="1">Uncharacterized protein</fullName>
    </submittedName>
</protein>
<dbReference type="EMBL" id="DQWS01000232">
    <property type="protein sequence ID" value="HDD53643.1"/>
    <property type="molecule type" value="Genomic_DNA"/>
</dbReference>
<sequence>MDGIARIFGLCPEVAELIDLNKGIPNPDLEKLADSLMKLLSFVKEDMLSLFKYRDFIDSLERIAEGIRRDLRLLKA</sequence>
<evidence type="ECO:0000313" key="1">
    <source>
        <dbReference type="EMBL" id="HDD53643.1"/>
    </source>
</evidence>
<organism evidence="1">
    <name type="scientific">Thermosulfidibacter takaii</name>
    <dbReference type="NCBI Taxonomy" id="412593"/>
    <lineage>
        <taxon>Bacteria</taxon>
        <taxon>Pseudomonadati</taxon>
        <taxon>Thermosulfidibacterota</taxon>
        <taxon>Thermosulfidibacteria</taxon>
        <taxon>Thermosulfidibacterales</taxon>
        <taxon>Thermosulfidibacteraceae</taxon>
    </lineage>
</organism>
<reference evidence="1" key="1">
    <citation type="journal article" date="2020" name="mSystems">
        <title>Genome- and Community-Level Interaction Insights into Carbon Utilization and Element Cycling Functions of Hydrothermarchaeota in Hydrothermal Sediment.</title>
        <authorList>
            <person name="Zhou Z."/>
            <person name="Liu Y."/>
            <person name="Xu W."/>
            <person name="Pan J."/>
            <person name="Luo Z.H."/>
            <person name="Li M."/>
        </authorList>
    </citation>
    <scope>NUCLEOTIDE SEQUENCE [LARGE SCALE GENOMIC DNA]</scope>
    <source>
        <strain evidence="1">HyVt-115</strain>
    </source>
</reference>